<dbReference type="InterPro" id="IPR036724">
    <property type="entry name" value="Cobalamin-bd_sf"/>
</dbReference>
<dbReference type="Pfam" id="PF02310">
    <property type="entry name" value="B12-binding"/>
    <property type="match status" value="1"/>
</dbReference>
<organism evidence="3 4">
    <name type="scientific">Micromonospora viridifaciens</name>
    <dbReference type="NCBI Taxonomy" id="1881"/>
    <lineage>
        <taxon>Bacteria</taxon>
        <taxon>Bacillati</taxon>
        <taxon>Actinomycetota</taxon>
        <taxon>Actinomycetes</taxon>
        <taxon>Micromonosporales</taxon>
        <taxon>Micromonosporaceae</taxon>
        <taxon>Micromonospora</taxon>
    </lineage>
</organism>
<accession>A0A1C4X5Z0</accession>
<name>A0A1C4X5Z0_MICVI</name>
<dbReference type="GO" id="GO:0046872">
    <property type="term" value="F:metal ion binding"/>
    <property type="evidence" value="ECO:0007669"/>
    <property type="project" value="InterPro"/>
</dbReference>
<feature type="region of interest" description="Disordered" evidence="1">
    <location>
        <begin position="1"/>
        <end position="24"/>
    </location>
</feature>
<dbReference type="EMBL" id="LT607411">
    <property type="protein sequence ID" value="SCF03849.1"/>
    <property type="molecule type" value="Genomic_DNA"/>
</dbReference>
<evidence type="ECO:0000259" key="2">
    <source>
        <dbReference type="PROSITE" id="PS51332"/>
    </source>
</evidence>
<sequence length="165" mass="17441">MTAPAPARPSPDRPSPVRPETAGGGRTVLLGTVSSDAHTWNLVYLQLLLEEAGHRVINLGACVPEELFVAECHRHNPDLVVVSSVNGHGCTDGKRLAAVLRADPALTAVPIVIGGKLGVDGRLTEAQVAELFAAGYTAVFDDGADRDRFLEYLCRLELPVAGRAP</sequence>
<dbReference type="Gene3D" id="3.40.50.280">
    <property type="entry name" value="Cobalamin-binding domain"/>
    <property type="match status" value="1"/>
</dbReference>
<dbReference type="AlphaFoldDB" id="A0A1C4X5Z0"/>
<protein>
    <submittedName>
        <fullName evidence="3">Methylaspartate mutase sigma subunit</fullName>
    </submittedName>
</protein>
<dbReference type="RefSeq" id="WP_407937843.1">
    <property type="nucleotide sequence ID" value="NZ_LT607411.1"/>
</dbReference>
<reference evidence="4" key="1">
    <citation type="submission" date="2016-06" db="EMBL/GenBank/DDBJ databases">
        <authorList>
            <person name="Varghese N."/>
            <person name="Submissions Spin"/>
        </authorList>
    </citation>
    <scope>NUCLEOTIDE SEQUENCE [LARGE SCALE GENOMIC DNA]</scope>
    <source>
        <strain evidence="4">DSM 43909</strain>
    </source>
</reference>
<gene>
    <name evidence="3" type="ORF">GA0074695_3040</name>
</gene>
<feature type="domain" description="B12-binding" evidence="2">
    <location>
        <begin position="25"/>
        <end position="163"/>
    </location>
</feature>
<dbReference type="Proteomes" id="UP000198242">
    <property type="component" value="Chromosome I"/>
</dbReference>
<dbReference type="GO" id="GO:0031419">
    <property type="term" value="F:cobalamin binding"/>
    <property type="evidence" value="ECO:0007669"/>
    <property type="project" value="InterPro"/>
</dbReference>
<dbReference type="PROSITE" id="PS51332">
    <property type="entry name" value="B12_BINDING"/>
    <property type="match status" value="1"/>
</dbReference>
<keyword evidence="4" id="KW-1185">Reference proteome</keyword>
<feature type="compositionally biased region" description="Pro residues" evidence="1">
    <location>
        <begin position="1"/>
        <end position="17"/>
    </location>
</feature>
<evidence type="ECO:0000256" key="1">
    <source>
        <dbReference type="SAM" id="MobiDB-lite"/>
    </source>
</evidence>
<proteinExistence type="predicted"/>
<evidence type="ECO:0000313" key="4">
    <source>
        <dbReference type="Proteomes" id="UP000198242"/>
    </source>
</evidence>
<dbReference type="InterPro" id="IPR006158">
    <property type="entry name" value="Cobalamin-bd"/>
</dbReference>
<evidence type="ECO:0000313" key="3">
    <source>
        <dbReference type="EMBL" id="SCF03849.1"/>
    </source>
</evidence>
<dbReference type="SUPFAM" id="SSF52242">
    <property type="entry name" value="Cobalamin (vitamin B12)-binding domain"/>
    <property type="match status" value="1"/>
</dbReference>